<keyword evidence="6" id="KW-0479">Metal-binding</keyword>
<keyword evidence="5" id="KW-0819">tRNA processing</keyword>
<comment type="caution">
    <text evidence="11">The sequence shown here is derived from an EMBL/GenBank/DDBJ whole genome shotgun (WGS) entry which is preliminary data.</text>
</comment>
<dbReference type="Proteomes" id="UP000557872">
    <property type="component" value="Unassembled WGS sequence"/>
</dbReference>
<keyword evidence="8" id="KW-0067">ATP-binding</keyword>
<gene>
    <name evidence="11" type="primary">tsaE</name>
    <name evidence="11" type="ORF">HW115_13425</name>
</gene>
<evidence type="ECO:0000256" key="9">
    <source>
        <dbReference type="ARBA" id="ARBA00022842"/>
    </source>
</evidence>
<keyword evidence="12" id="KW-1185">Reference proteome</keyword>
<evidence type="ECO:0000256" key="8">
    <source>
        <dbReference type="ARBA" id="ARBA00022840"/>
    </source>
</evidence>
<evidence type="ECO:0000256" key="3">
    <source>
        <dbReference type="ARBA" id="ARBA00019010"/>
    </source>
</evidence>
<dbReference type="AlphaFoldDB" id="A0A851GNK6"/>
<evidence type="ECO:0000256" key="7">
    <source>
        <dbReference type="ARBA" id="ARBA00022741"/>
    </source>
</evidence>
<evidence type="ECO:0000256" key="4">
    <source>
        <dbReference type="ARBA" id="ARBA00022490"/>
    </source>
</evidence>
<dbReference type="PANTHER" id="PTHR33540:SF2">
    <property type="entry name" value="TRNA THREONYLCARBAMOYLADENOSINE BIOSYNTHESIS PROTEIN TSAE"/>
    <property type="match status" value="1"/>
</dbReference>
<dbReference type="NCBIfam" id="TIGR00150">
    <property type="entry name" value="T6A_YjeE"/>
    <property type="match status" value="1"/>
</dbReference>
<dbReference type="SUPFAM" id="SSF52540">
    <property type="entry name" value="P-loop containing nucleoside triphosphate hydrolases"/>
    <property type="match status" value="1"/>
</dbReference>
<evidence type="ECO:0000256" key="2">
    <source>
        <dbReference type="ARBA" id="ARBA00007599"/>
    </source>
</evidence>
<dbReference type="PANTHER" id="PTHR33540">
    <property type="entry name" value="TRNA THREONYLCARBAMOYLADENOSINE BIOSYNTHESIS PROTEIN TSAE"/>
    <property type="match status" value="1"/>
</dbReference>
<dbReference type="GO" id="GO:0005524">
    <property type="term" value="F:ATP binding"/>
    <property type="evidence" value="ECO:0007669"/>
    <property type="project" value="UniProtKB-KW"/>
</dbReference>
<dbReference type="GO" id="GO:0046872">
    <property type="term" value="F:metal ion binding"/>
    <property type="evidence" value="ECO:0007669"/>
    <property type="project" value="UniProtKB-KW"/>
</dbReference>
<dbReference type="InterPro" id="IPR027417">
    <property type="entry name" value="P-loop_NTPase"/>
</dbReference>
<accession>A0A851GNK6</accession>
<keyword evidence="4" id="KW-0963">Cytoplasm</keyword>
<dbReference type="RefSeq" id="WP_178933541.1">
    <property type="nucleotide sequence ID" value="NZ_JACBAZ010000005.1"/>
</dbReference>
<dbReference type="Pfam" id="PF02367">
    <property type="entry name" value="TsaE"/>
    <property type="match status" value="1"/>
</dbReference>
<dbReference type="Gene3D" id="3.40.50.300">
    <property type="entry name" value="P-loop containing nucleotide triphosphate hydrolases"/>
    <property type="match status" value="1"/>
</dbReference>
<comment type="subcellular location">
    <subcellularLocation>
        <location evidence="1">Cytoplasm</location>
    </subcellularLocation>
</comment>
<dbReference type="InterPro" id="IPR003442">
    <property type="entry name" value="T6A_TsaE"/>
</dbReference>
<evidence type="ECO:0000256" key="1">
    <source>
        <dbReference type="ARBA" id="ARBA00004496"/>
    </source>
</evidence>
<evidence type="ECO:0000256" key="6">
    <source>
        <dbReference type="ARBA" id="ARBA00022723"/>
    </source>
</evidence>
<evidence type="ECO:0000313" key="12">
    <source>
        <dbReference type="Proteomes" id="UP000557872"/>
    </source>
</evidence>
<keyword evidence="7" id="KW-0547">Nucleotide-binding</keyword>
<organism evidence="11 12">
    <name type="scientific">Oceaniferula marina</name>
    <dbReference type="NCBI Taxonomy" id="2748318"/>
    <lineage>
        <taxon>Bacteria</taxon>
        <taxon>Pseudomonadati</taxon>
        <taxon>Verrucomicrobiota</taxon>
        <taxon>Verrucomicrobiia</taxon>
        <taxon>Verrucomicrobiales</taxon>
        <taxon>Verrucomicrobiaceae</taxon>
        <taxon>Oceaniferula</taxon>
    </lineage>
</organism>
<evidence type="ECO:0000256" key="10">
    <source>
        <dbReference type="ARBA" id="ARBA00032441"/>
    </source>
</evidence>
<keyword evidence="9" id="KW-0460">Magnesium</keyword>
<evidence type="ECO:0000313" key="11">
    <source>
        <dbReference type="EMBL" id="NWK56617.1"/>
    </source>
</evidence>
<reference evidence="11 12" key="1">
    <citation type="submission" date="2020-07" db="EMBL/GenBank/DDBJ databases">
        <title>Roseicoccus Jingziensis gen. nov., sp. nov., isolated from coastal seawater.</title>
        <authorList>
            <person name="Feng X."/>
        </authorList>
    </citation>
    <scope>NUCLEOTIDE SEQUENCE [LARGE SCALE GENOMIC DNA]</scope>
    <source>
        <strain evidence="11 12">N1E253</strain>
    </source>
</reference>
<dbReference type="EMBL" id="JACBAZ010000005">
    <property type="protein sequence ID" value="NWK56617.1"/>
    <property type="molecule type" value="Genomic_DNA"/>
</dbReference>
<protein>
    <recommendedName>
        <fullName evidence="3">tRNA threonylcarbamoyladenosine biosynthesis protein TsaE</fullName>
    </recommendedName>
    <alternativeName>
        <fullName evidence="10">t(6)A37 threonylcarbamoyladenosine biosynthesis protein TsaE</fullName>
    </alternativeName>
</protein>
<sequence length="136" mass="15227">MTEWVDTPEMMIDLGKRVAAELSDGNVLALTGGLGAGKTHFTKGLALGLGCHQSVTSPTFTLAHEYTGGRLPIFHFDFYRMESVEEVLRIGWDEYLDSEGVVVIEWPNKFPDLIPQGSICLEFEIDGERRRVLRRA</sequence>
<comment type="similarity">
    <text evidence="2">Belongs to the TsaE family.</text>
</comment>
<proteinExistence type="inferred from homology"/>
<dbReference type="GO" id="GO:0005737">
    <property type="term" value="C:cytoplasm"/>
    <property type="evidence" value="ECO:0007669"/>
    <property type="project" value="UniProtKB-SubCell"/>
</dbReference>
<name>A0A851GNK6_9BACT</name>
<evidence type="ECO:0000256" key="5">
    <source>
        <dbReference type="ARBA" id="ARBA00022694"/>
    </source>
</evidence>
<dbReference type="GO" id="GO:0016740">
    <property type="term" value="F:transferase activity"/>
    <property type="evidence" value="ECO:0007669"/>
    <property type="project" value="UniProtKB-KW"/>
</dbReference>
<keyword evidence="11" id="KW-0808">Transferase</keyword>
<dbReference type="GO" id="GO:0002949">
    <property type="term" value="P:tRNA threonylcarbamoyladenosine modification"/>
    <property type="evidence" value="ECO:0007669"/>
    <property type="project" value="InterPro"/>
</dbReference>